<dbReference type="PANTHER" id="PTHR43390:SF1">
    <property type="entry name" value="CHLOROPLAST PROCESSING PEPTIDASE"/>
    <property type="match status" value="1"/>
</dbReference>
<dbReference type="PROSITE" id="PS00761">
    <property type="entry name" value="SPASE_I_3"/>
    <property type="match status" value="1"/>
</dbReference>
<accession>A0A955I1P4</accession>
<dbReference type="PRINTS" id="PR00727">
    <property type="entry name" value="LEADERPTASE"/>
</dbReference>
<keyword evidence="6" id="KW-1133">Transmembrane helix</keyword>
<gene>
    <name evidence="8" type="primary">lepB</name>
    <name evidence="8" type="ORF">KC622_01310</name>
</gene>
<evidence type="ECO:0000256" key="2">
    <source>
        <dbReference type="ARBA" id="ARBA00009370"/>
    </source>
</evidence>
<dbReference type="EC" id="3.4.21.89" evidence="3 6"/>
<dbReference type="InterPro" id="IPR019758">
    <property type="entry name" value="Pept_S26A_signal_pept_1_CS"/>
</dbReference>
<evidence type="ECO:0000313" key="8">
    <source>
        <dbReference type="EMBL" id="MCA9374948.1"/>
    </source>
</evidence>
<dbReference type="InterPro" id="IPR000223">
    <property type="entry name" value="Pept_S26A_signal_pept_1"/>
</dbReference>
<feature type="domain" description="Peptidase S26" evidence="7">
    <location>
        <begin position="29"/>
        <end position="187"/>
    </location>
</feature>
<dbReference type="GO" id="GO:0009003">
    <property type="term" value="F:signal peptidase activity"/>
    <property type="evidence" value="ECO:0007669"/>
    <property type="project" value="UniProtKB-EC"/>
</dbReference>
<dbReference type="InterPro" id="IPR019533">
    <property type="entry name" value="Peptidase_S26"/>
</dbReference>
<dbReference type="PROSITE" id="PS00760">
    <property type="entry name" value="SPASE_I_2"/>
    <property type="match status" value="1"/>
</dbReference>
<comment type="catalytic activity">
    <reaction evidence="1 6">
        <text>Cleavage of hydrophobic, N-terminal signal or leader sequences from secreted and periplasmic proteins.</text>
        <dbReference type="EC" id="3.4.21.89"/>
    </reaction>
</comment>
<name>A0A955I1P4_9BACT</name>
<comment type="similarity">
    <text evidence="2 6">Belongs to the peptidase S26 family.</text>
</comment>
<dbReference type="NCBIfam" id="TIGR02227">
    <property type="entry name" value="sigpep_I_bact"/>
    <property type="match status" value="1"/>
</dbReference>
<evidence type="ECO:0000256" key="6">
    <source>
        <dbReference type="RuleBase" id="RU362042"/>
    </source>
</evidence>
<keyword evidence="4 6" id="KW-0378">Hydrolase</keyword>
<keyword evidence="6" id="KW-0472">Membrane</keyword>
<protein>
    <recommendedName>
        <fullName evidence="3 6">Signal peptidase I</fullName>
        <ecNumber evidence="3 6">3.4.21.89</ecNumber>
    </recommendedName>
</protein>
<evidence type="ECO:0000256" key="5">
    <source>
        <dbReference type="PIRSR" id="PIRSR600223-1"/>
    </source>
</evidence>
<feature type="active site" evidence="5">
    <location>
        <position position="99"/>
    </location>
</feature>
<evidence type="ECO:0000256" key="1">
    <source>
        <dbReference type="ARBA" id="ARBA00000677"/>
    </source>
</evidence>
<dbReference type="EMBL" id="JAGQLM010000051">
    <property type="protein sequence ID" value="MCA9374948.1"/>
    <property type="molecule type" value="Genomic_DNA"/>
</dbReference>
<feature type="active site" evidence="5">
    <location>
        <position position="58"/>
    </location>
</feature>
<dbReference type="GO" id="GO:0006465">
    <property type="term" value="P:signal peptide processing"/>
    <property type="evidence" value="ECO:0007669"/>
    <property type="project" value="InterPro"/>
</dbReference>
<feature type="transmembrane region" description="Helical" evidence="6">
    <location>
        <begin position="20"/>
        <end position="49"/>
    </location>
</feature>
<sequence>MEENKKQVQKDSYEKASGILGALSSFIFESIEGVVIAIAVSVVLFLVLITPHEVIGKSMEPNFVNGEFLFANKLVYRLASPKRGDVIIFEHSPTQNYIKRVIGVPGDTIAVIDGRYYVNDKPLDESQYLSDTVYTSEGTFLNEGESYTLKEDEYFVSGDNRPQSSDSRTFGPVKKDKIIGKAWFIYYPLSQVGLIHAPSYN</sequence>
<dbReference type="SUPFAM" id="SSF51306">
    <property type="entry name" value="LexA/Signal peptidase"/>
    <property type="match status" value="1"/>
</dbReference>
<evidence type="ECO:0000256" key="4">
    <source>
        <dbReference type="ARBA" id="ARBA00022801"/>
    </source>
</evidence>
<evidence type="ECO:0000313" key="9">
    <source>
        <dbReference type="Proteomes" id="UP000748332"/>
    </source>
</evidence>
<dbReference type="Pfam" id="PF10502">
    <property type="entry name" value="Peptidase_S26"/>
    <property type="match status" value="1"/>
</dbReference>
<evidence type="ECO:0000259" key="7">
    <source>
        <dbReference type="Pfam" id="PF10502"/>
    </source>
</evidence>
<dbReference type="Gene3D" id="2.10.109.10">
    <property type="entry name" value="Umud Fragment, subunit A"/>
    <property type="match status" value="1"/>
</dbReference>
<dbReference type="InterPro" id="IPR019757">
    <property type="entry name" value="Pept_S26A_signal_pept_1_Lys-AS"/>
</dbReference>
<reference evidence="8" key="2">
    <citation type="journal article" date="2021" name="Microbiome">
        <title>Successional dynamics and alternative stable states in a saline activated sludge microbial community over 9 years.</title>
        <authorList>
            <person name="Wang Y."/>
            <person name="Ye J."/>
            <person name="Ju F."/>
            <person name="Liu L."/>
            <person name="Boyd J.A."/>
            <person name="Deng Y."/>
            <person name="Parks D.H."/>
            <person name="Jiang X."/>
            <person name="Yin X."/>
            <person name="Woodcroft B.J."/>
            <person name="Tyson G.W."/>
            <person name="Hugenholtz P."/>
            <person name="Polz M.F."/>
            <person name="Zhang T."/>
        </authorList>
    </citation>
    <scope>NUCLEOTIDE SEQUENCE</scope>
    <source>
        <strain evidence="8">HKST-UBA16</strain>
    </source>
</reference>
<comment type="caution">
    <text evidence="8">The sequence shown here is derived from an EMBL/GenBank/DDBJ whole genome shotgun (WGS) entry which is preliminary data.</text>
</comment>
<dbReference type="InterPro" id="IPR036286">
    <property type="entry name" value="LexA/Signal_pep-like_sf"/>
</dbReference>
<proteinExistence type="inferred from homology"/>
<dbReference type="PANTHER" id="PTHR43390">
    <property type="entry name" value="SIGNAL PEPTIDASE I"/>
    <property type="match status" value="1"/>
</dbReference>
<dbReference type="AlphaFoldDB" id="A0A955I1P4"/>
<dbReference type="GO" id="GO:0004252">
    <property type="term" value="F:serine-type endopeptidase activity"/>
    <property type="evidence" value="ECO:0007669"/>
    <property type="project" value="InterPro"/>
</dbReference>
<keyword evidence="6" id="KW-0645">Protease</keyword>
<dbReference type="GO" id="GO:0016020">
    <property type="term" value="C:membrane"/>
    <property type="evidence" value="ECO:0007669"/>
    <property type="project" value="UniProtKB-SubCell"/>
</dbReference>
<evidence type="ECO:0000256" key="3">
    <source>
        <dbReference type="ARBA" id="ARBA00013208"/>
    </source>
</evidence>
<dbReference type="CDD" id="cd06530">
    <property type="entry name" value="S26_SPase_I"/>
    <property type="match status" value="1"/>
</dbReference>
<dbReference type="Proteomes" id="UP000748332">
    <property type="component" value="Unassembled WGS sequence"/>
</dbReference>
<comment type="subcellular location">
    <subcellularLocation>
        <location evidence="6">Membrane</location>
        <topology evidence="6">Single-pass type II membrane protein</topology>
    </subcellularLocation>
</comment>
<keyword evidence="6" id="KW-0812">Transmembrane</keyword>
<organism evidence="8 9">
    <name type="scientific">Candidatus Dojkabacteria bacterium</name>
    <dbReference type="NCBI Taxonomy" id="2099670"/>
    <lineage>
        <taxon>Bacteria</taxon>
        <taxon>Candidatus Dojkabacteria</taxon>
    </lineage>
</organism>
<reference evidence="8" key="1">
    <citation type="submission" date="2020-04" db="EMBL/GenBank/DDBJ databases">
        <authorList>
            <person name="Zhang T."/>
        </authorList>
    </citation>
    <scope>NUCLEOTIDE SEQUENCE</scope>
    <source>
        <strain evidence="8">HKST-UBA16</strain>
    </source>
</reference>